<dbReference type="VEuPathDB" id="TriTrypDB:TM35_000052850"/>
<evidence type="ECO:0008006" key="4">
    <source>
        <dbReference type="Google" id="ProtNLM"/>
    </source>
</evidence>
<gene>
    <name evidence="2" type="ORF">TM35_000052850</name>
</gene>
<keyword evidence="1" id="KW-1133">Transmembrane helix</keyword>
<dbReference type="GeneID" id="39982720"/>
<evidence type="ECO:0000313" key="3">
    <source>
        <dbReference type="Proteomes" id="UP000192257"/>
    </source>
</evidence>
<dbReference type="RefSeq" id="XP_028885755.1">
    <property type="nucleotide sequence ID" value="XM_029022940.1"/>
</dbReference>
<dbReference type="Proteomes" id="UP000192257">
    <property type="component" value="Unassembled WGS sequence"/>
</dbReference>
<keyword evidence="1" id="KW-0812">Transmembrane</keyword>
<dbReference type="OrthoDB" id="276565at2759"/>
<evidence type="ECO:0000313" key="2">
    <source>
        <dbReference type="EMBL" id="ORC91689.1"/>
    </source>
</evidence>
<organism evidence="2 3">
    <name type="scientific">Trypanosoma theileri</name>
    <dbReference type="NCBI Taxonomy" id="67003"/>
    <lineage>
        <taxon>Eukaryota</taxon>
        <taxon>Discoba</taxon>
        <taxon>Euglenozoa</taxon>
        <taxon>Kinetoplastea</taxon>
        <taxon>Metakinetoplastina</taxon>
        <taxon>Trypanosomatida</taxon>
        <taxon>Trypanosomatidae</taxon>
        <taxon>Trypanosoma</taxon>
    </lineage>
</organism>
<feature type="transmembrane region" description="Helical" evidence="1">
    <location>
        <begin position="54"/>
        <end position="74"/>
    </location>
</feature>
<sequence length="193" mass="21956">MWTQQLTLQKPNASQTPEEKHAQALVTANVFIDDNRARVRRAMEQYQSVANSNYWTYGYMGGAMVFTMATCLSLGNRLPFLRNYAGWISLTGGYLGGKAMLGMHNSYNLASVVNVINSSIEETGKMDEQYEFKIPDYAREVTALKRMKYDLMPYTTEAIEARKNDLNNMSLNERADALVEAFEKRRQASAHKK</sequence>
<keyword evidence="1" id="KW-0472">Membrane</keyword>
<comment type="caution">
    <text evidence="2">The sequence shown here is derived from an EMBL/GenBank/DDBJ whole genome shotgun (WGS) entry which is preliminary data.</text>
</comment>
<accession>A0A1X0P566</accession>
<name>A0A1X0P566_9TRYP</name>
<dbReference type="EMBL" id="NBCO01000005">
    <property type="protein sequence ID" value="ORC91689.1"/>
    <property type="molecule type" value="Genomic_DNA"/>
</dbReference>
<keyword evidence="3" id="KW-1185">Reference proteome</keyword>
<evidence type="ECO:0000256" key="1">
    <source>
        <dbReference type="SAM" id="Phobius"/>
    </source>
</evidence>
<dbReference type="AlphaFoldDB" id="A0A1X0P566"/>
<protein>
    <recommendedName>
        <fullName evidence="4">Transmembrane protein</fullName>
    </recommendedName>
</protein>
<reference evidence="2 3" key="1">
    <citation type="submission" date="2017-03" db="EMBL/GenBank/DDBJ databases">
        <title>An alternative strategy for trypanosome survival in the mammalian bloodstream revealed through genome and transcriptome analysis of the ubiquitous bovine parasite Trypanosoma (Megatrypanum) theileri.</title>
        <authorList>
            <person name="Kelly S."/>
            <person name="Ivens A."/>
            <person name="Mott A."/>
            <person name="O'Neill E."/>
            <person name="Emms D."/>
            <person name="Macleod O."/>
            <person name="Voorheis P."/>
            <person name="Matthews J."/>
            <person name="Matthews K."/>
            <person name="Carrington M."/>
        </authorList>
    </citation>
    <scope>NUCLEOTIDE SEQUENCE [LARGE SCALE GENOMIC DNA]</scope>
    <source>
        <strain evidence="2">Edinburgh</strain>
    </source>
</reference>
<proteinExistence type="predicted"/>